<dbReference type="EMBL" id="BLLK01000032">
    <property type="protein sequence ID" value="GFH49060.1"/>
    <property type="molecule type" value="Genomic_DNA"/>
</dbReference>
<proteinExistence type="predicted"/>
<protein>
    <submittedName>
        <fullName evidence="1">Uncharacterized protein</fullName>
    </submittedName>
</protein>
<sequence>MDSSKRKEGDAFLGEMTFAQMDKCDCDECGLSCALPPPSIQAAIMNYKKMKPSPTQERTLIKRYGGVSIWKIAMPLNSQPLTEFGNSHRFLYYKTVPQSVCVKSIGQGVVGSKSETDSRLKVDWKEGSGSFCCANGGKAIGFVSEAGDDTSKTDENMTVVYYALKATKSSVDDFLQGDTHPVENNPNLWATNLLSLFKKHLASKDTKLDEKALGTISDMVATFENEDQN</sequence>
<organism evidence="1 2">
    <name type="scientific">Chaetoceros tenuissimus</name>
    <dbReference type="NCBI Taxonomy" id="426638"/>
    <lineage>
        <taxon>Eukaryota</taxon>
        <taxon>Sar</taxon>
        <taxon>Stramenopiles</taxon>
        <taxon>Ochrophyta</taxon>
        <taxon>Bacillariophyta</taxon>
        <taxon>Coscinodiscophyceae</taxon>
        <taxon>Chaetocerotophycidae</taxon>
        <taxon>Chaetocerotales</taxon>
        <taxon>Chaetocerotaceae</taxon>
        <taxon>Chaetoceros</taxon>
    </lineage>
</organism>
<dbReference type="AlphaFoldDB" id="A0AAD3CQ18"/>
<dbReference type="Proteomes" id="UP001054902">
    <property type="component" value="Unassembled WGS sequence"/>
</dbReference>
<gene>
    <name evidence="1" type="ORF">CTEN210_05536</name>
</gene>
<accession>A0AAD3CQ18</accession>
<evidence type="ECO:0000313" key="1">
    <source>
        <dbReference type="EMBL" id="GFH49060.1"/>
    </source>
</evidence>
<evidence type="ECO:0000313" key="2">
    <source>
        <dbReference type="Proteomes" id="UP001054902"/>
    </source>
</evidence>
<keyword evidence="2" id="KW-1185">Reference proteome</keyword>
<reference evidence="1 2" key="1">
    <citation type="journal article" date="2021" name="Sci. Rep.">
        <title>The genome of the diatom Chaetoceros tenuissimus carries an ancient integrated fragment of an extant virus.</title>
        <authorList>
            <person name="Hongo Y."/>
            <person name="Kimura K."/>
            <person name="Takaki Y."/>
            <person name="Yoshida Y."/>
            <person name="Baba S."/>
            <person name="Kobayashi G."/>
            <person name="Nagasaki K."/>
            <person name="Hano T."/>
            <person name="Tomaru Y."/>
        </authorList>
    </citation>
    <scope>NUCLEOTIDE SEQUENCE [LARGE SCALE GENOMIC DNA]</scope>
    <source>
        <strain evidence="1 2">NIES-3715</strain>
    </source>
</reference>
<name>A0AAD3CQ18_9STRA</name>
<comment type="caution">
    <text evidence="1">The sequence shown here is derived from an EMBL/GenBank/DDBJ whole genome shotgun (WGS) entry which is preliminary data.</text>
</comment>